<evidence type="ECO:0000313" key="2">
    <source>
        <dbReference type="Proteomes" id="UP000314294"/>
    </source>
</evidence>
<dbReference type="EMBL" id="SRLO01000969">
    <property type="protein sequence ID" value="TNN43386.1"/>
    <property type="molecule type" value="Genomic_DNA"/>
</dbReference>
<evidence type="ECO:0000313" key="1">
    <source>
        <dbReference type="EMBL" id="TNN43386.1"/>
    </source>
</evidence>
<accession>A0A4Z2FQ66</accession>
<gene>
    <name evidence="1" type="ORF">EYF80_046424</name>
</gene>
<name>A0A4Z2FQ66_9TELE</name>
<dbReference type="AlphaFoldDB" id="A0A4Z2FQ66"/>
<comment type="caution">
    <text evidence="1">The sequence shown here is derived from an EMBL/GenBank/DDBJ whole genome shotgun (WGS) entry which is preliminary data.</text>
</comment>
<reference evidence="1 2" key="1">
    <citation type="submission" date="2019-03" db="EMBL/GenBank/DDBJ databases">
        <title>First draft genome of Liparis tanakae, snailfish: a comprehensive survey of snailfish specific genes.</title>
        <authorList>
            <person name="Kim W."/>
            <person name="Song I."/>
            <person name="Jeong J.-H."/>
            <person name="Kim D."/>
            <person name="Kim S."/>
            <person name="Ryu S."/>
            <person name="Song J.Y."/>
            <person name="Lee S.K."/>
        </authorList>
    </citation>
    <scope>NUCLEOTIDE SEQUENCE [LARGE SCALE GENOMIC DNA]</scope>
    <source>
        <tissue evidence="1">Muscle</tissue>
    </source>
</reference>
<organism evidence="1 2">
    <name type="scientific">Liparis tanakae</name>
    <name type="common">Tanaka's snailfish</name>
    <dbReference type="NCBI Taxonomy" id="230148"/>
    <lineage>
        <taxon>Eukaryota</taxon>
        <taxon>Metazoa</taxon>
        <taxon>Chordata</taxon>
        <taxon>Craniata</taxon>
        <taxon>Vertebrata</taxon>
        <taxon>Euteleostomi</taxon>
        <taxon>Actinopterygii</taxon>
        <taxon>Neopterygii</taxon>
        <taxon>Teleostei</taxon>
        <taxon>Neoteleostei</taxon>
        <taxon>Acanthomorphata</taxon>
        <taxon>Eupercaria</taxon>
        <taxon>Perciformes</taxon>
        <taxon>Cottioidei</taxon>
        <taxon>Cottales</taxon>
        <taxon>Liparidae</taxon>
        <taxon>Liparis</taxon>
    </lineage>
</organism>
<dbReference type="Proteomes" id="UP000314294">
    <property type="component" value="Unassembled WGS sequence"/>
</dbReference>
<proteinExistence type="predicted"/>
<protein>
    <submittedName>
        <fullName evidence="1">Uncharacterized protein</fullName>
    </submittedName>
</protein>
<keyword evidence="2" id="KW-1185">Reference proteome</keyword>
<sequence>MFKRGTGRATTPKEYSDYMSTLQRLDVSTVRRSVISLSPEKTAVLSPLCGRWSGGLELSAHLDSLSPLQHESSKPKRDDRTIPKLVHLSVLSTPRSFCSRTCRHCNCKSSCDLGKVLFLQECQEVRRMGRVLKIERRHQSTDL</sequence>